<proteinExistence type="predicted"/>
<dbReference type="EMBL" id="CAVP010053204">
    <property type="protein sequence ID" value="CDL93884.1"/>
    <property type="molecule type" value="Genomic_DNA"/>
</dbReference>
<gene>
    <name evidence="1" type="ORF">HCOI_00344300</name>
</gene>
<evidence type="ECO:0000313" key="1">
    <source>
        <dbReference type="EMBL" id="CDL93884.1"/>
    </source>
</evidence>
<sequence length="112" mass="12365">MFASSTSPLFLLGIAVDRLFSLMRFYKPMIASYSRLYIVAHTLPGCILGTALDVIVLTNQKQEEKVICSLTAPMQGPVHSAAQHLFKSNYSCMRPNCAMQCVLHIPLEEASS</sequence>
<protein>
    <submittedName>
        <fullName evidence="1">Uncharacterized protein</fullName>
    </submittedName>
</protein>
<name>W6NCQ3_HAECO</name>
<dbReference type="AlphaFoldDB" id="W6NCQ3"/>
<comment type="caution">
    <text evidence="1">The sequence shown here is derived from an EMBL/GenBank/DDBJ whole genome shotgun (WGS) entry which is preliminary data.</text>
</comment>
<accession>W6NCQ3</accession>
<reference evidence="1" key="1">
    <citation type="submission" date="2013-03" db="EMBL/GenBank/DDBJ databases">
        <authorList>
            <person name="Aslett M."/>
        </authorList>
    </citation>
    <scope>NUCLEOTIDE SEQUENCE [LARGE SCALE GENOMIC DNA]</scope>
    <source>
        <strain evidence="1">ISE/inbred ISE</strain>
    </source>
</reference>
<reference evidence="1" key="2">
    <citation type="submission" date="2013-05" db="EMBL/GenBank/DDBJ databases">
        <title>The genome and transcriptome of Haemonchus contortus: a key model parasite for drug and vaccine discovery.</title>
        <authorList>
            <person name="Laing R."/>
            <person name="Kikuchi T."/>
            <person name="Martinelli A."/>
            <person name="Tsai I.J."/>
            <person name="Beech R.N."/>
            <person name="Redman E."/>
            <person name="Holroyd N."/>
            <person name="Bartley D.J."/>
            <person name="Beasley H."/>
            <person name="Britton C."/>
            <person name="Curran D."/>
            <person name="Devaney E."/>
            <person name="Gilabert A."/>
            <person name="Jackson F."/>
            <person name="Hunt M."/>
            <person name="Johnston S."/>
            <person name="Kryukov I."/>
            <person name="Li K."/>
            <person name="Morrison A.A."/>
            <person name="Reid A.J."/>
            <person name="Sargison N."/>
            <person name="Saunders G."/>
            <person name="Wasmuth J.D."/>
            <person name="Wolstenholme A."/>
            <person name="Berriman M."/>
            <person name="Gilleard J.S."/>
            <person name="Cotton J.A."/>
        </authorList>
    </citation>
    <scope>NUCLEOTIDE SEQUENCE [LARGE SCALE GENOMIC DNA]</scope>
    <source>
        <strain evidence="1">ISE/inbred ISE</strain>
    </source>
</reference>
<organism evidence="1">
    <name type="scientific">Haemonchus contortus</name>
    <name type="common">Barber pole worm</name>
    <dbReference type="NCBI Taxonomy" id="6289"/>
    <lineage>
        <taxon>Eukaryota</taxon>
        <taxon>Metazoa</taxon>
        <taxon>Ecdysozoa</taxon>
        <taxon>Nematoda</taxon>
        <taxon>Chromadorea</taxon>
        <taxon>Rhabditida</taxon>
        <taxon>Rhabditina</taxon>
        <taxon>Rhabditomorpha</taxon>
        <taxon>Strongyloidea</taxon>
        <taxon>Trichostrongylidae</taxon>
        <taxon>Haemonchus</taxon>
    </lineage>
</organism>